<comment type="caution">
    <text evidence="1">The sequence shown here is derived from an EMBL/GenBank/DDBJ whole genome shotgun (WGS) entry which is preliminary data.</text>
</comment>
<dbReference type="AlphaFoldDB" id="A0A7V7GS23"/>
<sequence>MTKTSLTLTDHVHRLYPLPGVEPILLRLQDEYGLDVLLLLVACWLAGRGQPVEGTDWTSICAEQRPAHQRVIMHLRAARRAVAEHDRDTELYAMIKACEQAAEWQQLERLGVFCEGMGVVLSDPVSPDAQLFASCEAQGVEVSASVSRLLAELAGLVTRQIRMKR</sequence>
<proteinExistence type="predicted"/>
<dbReference type="EMBL" id="QOVF01000007">
    <property type="protein sequence ID" value="KAA0691886.1"/>
    <property type="molecule type" value="Genomic_DNA"/>
</dbReference>
<keyword evidence="2" id="KW-1185">Reference proteome</keyword>
<dbReference type="OrthoDB" id="5795846at2"/>
<dbReference type="Proteomes" id="UP000463138">
    <property type="component" value="Unassembled WGS sequence"/>
</dbReference>
<evidence type="ECO:0000313" key="2">
    <source>
        <dbReference type="Proteomes" id="UP000463138"/>
    </source>
</evidence>
<dbReference type="InterPro" id="IPR012659">
    <property type="entry name" value="CHP02444"/>
</dbReference>
<dbReference type="Pfam" id="PF09523">
    <property type="entry name" value="DUF2390"/>
    <property type="match status" value="1"/>
</dbReference>
<accession>A0A7V7GS23</accession>
<reference evidence="1 2" key="1">
    <citation type="submission" date="2018-07" db="EMBL/GenBank/DDBJ databases">
        <title>Pseudomonas laoshanensis sp. nov., isolated from soil.</title>
        <authorList>
            <person name="Sun J."/>
            <person name="Yu L."/>
            <person name="Wang M."/>
            <person name="Zhang C."/>
        </authorList>
    </citation>
    <scope>NUCLEOTIDE SEQUENCE [LARGE SCALE GENOMIC DNA]</scope>
    <source>
        <strain evidence="1 2">Y22</strain>
    </source>
</reference>
<organism evidence="1 2">
    <name type="scientific">Halopseudomonas laoshanensis</name>
    <dbReference type="NCBI Taxonomy" id="2268758"/>
    <lineage>
        <taxon>Bacteria</taxon>
        <taxon>Pseudomonadati</taxon>
        <taxon>Pseudomonadota</taxon>
        <taxon>Gammaproteobacteria</taxon>
        <taxon>Pseudomonadales</taxon>
        <taxon>Pseudomonadaceae</taxon>
        <taxon>Halopseudomonas</taxon>
    </lineage>
</organism>
<name>A0A7V7GS23_9GAMM</name>
<gene>
    <name evidence="1" type="ORF">DT594_16800</name>
</gene>
<evidence type="ECO:0000313" key="1">
    <source>
        <dbReference type="EMBL" id="KAA0691886.1"/>
    </source>
</evidence>
<dbReference type="NCBIfam" id="TIGR02444">
    <property type="entry name" value="TIGR02444 family protein"/>
    <property type="match status" value="1"/>
</dbReference>
<protein>
    <submittedName>
        <fullName evidence="1">TIGR02444 family protein</fullName>
    </submittedName>
</protein>
<dbReference type="RefSeq" id="WP_149334043.1">
    <property type="nucleotide sequence ID" value="NZ_QOVF01000007.1"/>
</dbReference>